<accession>P74000</accession>
<dbReference type="eggNOG" id="ENOG5032Q41">
    <property type="taxonomic scope" value="Bacteria"/>
</dbReference>
<dbReference type="STRING" id="1148.gene:10498942"/>
<dbReference type="Proteomes" id="UP000001425">
    <property type="component" value="Chromosome"/>
</dbReference>
<dbReference type="InParanoid" id="P74000"/>
<dbReference type="EnsemblBacteria" id="BAA18071">
    <property type="protein sequence ID" value="BAA18071"/>
    <property type="gene ID" value="BAA18071"/>
</dbReference>
<dbReference type="AlphaFoldDB" id="P74000"/>
<dbReference type="IntAct" id="P74000">
    <property type="interactions" value="1"/>
</dbReference>
<organism evidence="1 2">
    <name type="scientific">Synechocystis sp. (strain ATCC 27184 / PCC 6803 / Kazusa)</name>
    <dbReference type="NCBI Taxonomy" id="1111708"/>
    <lineage>
        <taxon>Bacteria</taxon>
        <taxon>Bacillati</taxon>
        <taxon>Cyanobacteriota</taxon>
        <taxon>Cyanophyceae</taxon>
        <taxon>Synechococcales</taxon>
        <taxon>Merismopediaceae</taxon>
        <taxon>Synechocystis</taxon>
    </lineage>
</organism>
<evidence type="ECO:0000313" key="2">
    <source>
        <dbReference type="Proteomes" id="UP000001425"/>
    </source>
</evidence>
<dbReference type="PaxDb" id="1148-1653155"/>
<evidence type="ECO:0000313" key="1">
    <source>
        <dbReference type="EMBL" id="BAA18071.1"/>
    </source>
</evidence>
<sequence>MNNHIQEDYQIILSSLRAMRKNLLDDFLNEEPTIYLPSFRYREDKQLISLSIEKYFIVWLNSYWHLLKENRYFSDENYYLNPSIYVKIFLLLVDAYSLPNINNNQSSLVLEILDIKMNALDEILKIGDKSKQTYNRLQLQCEKDKILFEKEINKLRG</sequence>
<dbReference type="KEGG" id="syn:sll1240"/>
<name>P74000_SYNY3</name>
<dbReference type="EMBL" id="BA000022">
    <property type="protein sequence ID" value="BAA18071.1"/>
    <property type="molecule type" value="Genomic_DNA"/>
</dbReference>
<dbReference type="PIR" id="S75510">
    <property type="entry name" value="S75510"/>
</dbReference>
<gene>
    <name evidence="1" type="ordered locus">sll1240</name>
</gene>
<keyword evidence="2" id="KW-1185">Reference proteome</keyword>
<protein>
    <submittedName>
        <fullName evidence="1">Sll1240 protein</fullName>
    </submittedName>
</protein>
<reference evidence="1 2" key="1">
    <citation type="journal article" date="1995" name="DNA Res.">
        <title>Sequence analysis of the genome of the unicellular cyanobacterium Synechocystis sp. strain PCC6803. I. Sequence features in the 1 Mb region from map positions 64% to 92% of the genome.</title>
        <authorList>
            <person name="Kaneko T."/>
            <person name="Tanaka A."/>
            <person name="Sato S."/>
            <person name="Kotani H."/>
            <person name="Sazuka T."/>
            <person name="Miyajima N."/>
            <person name="Sugiura M."/>
            <person name="Tabata S."/>
        </authorList>
    </citation>
    <scope>NUCLEOTIDE SEQUENCE [LARGE SCALE GENOMIC DNA]</scope>
    <source>
        <strain evidence="2">ATCC 27184 / PCC 6803 / Kazusa</strain>
    </source>
</reference>
<reference evidence="1 2" key="2">
    <citation type="journal article" date="1996" name="DNA Res.">
        <title>Sequence analysis of the genome of the unicellular cyanobacterium Synechocystis sp. strain PCC6803. II. Sequence determination of the entire genome and assignment of potential protein-coding regions.</title>
        <authorList>
            <person name="Kaneko T."/>
            <person name="Sato S."/>
            <person name="Kotani H."/>
            <person name="Tanaka A."/>
            <person name="Asamizu E."/>
            <person name="Nakamura Y."/>
            <person name="Miyajima N."/>
            <person name="Hirosawa M."/>
            <person name="Sugiura M."/>
            <person name="Sasamoto S."/>
            <person name="Kimura T."/>
            <person name="Hosouchi T."/>
            <person name="Matsuno A."/>
            <person name="Muraki A."/>
            <person name="Nakazaki N."/>
            <person name="Naruo K."/>
            <person name="Okumura S."/>
            <person name="Shimpo S."/>
            <person name="Takeuchi C."/>
            <person name="Wada T."/>
            <person name="Watanabe A."/>
            <person name="Yamada M."/>
            <person name="Yasuda M."/>
            <person name="Tabata S."/>
        </authorList>
    </citation>
    <scope>NUCLEOTIDE SEQUENCE [LARGE SCALE GENOMIC DNA]</scope>
    <source>
        <strain evidence="2">ATCC 27184 / PCC 6803 / Kazusa</strain>
    </source>
</reference>
<proteinExistence type="predicted"/>